<dbReference type="InterPro" id="IPR036249">
    <property type="entry name" value="Thioredoxin-like_sf"/>
</dbReference>
<dbReference type="PROSITE" id="PS51352">
    <property type="entry name" value="THIOREDOXIN_2"/>
    <property type="match status" value="1"/>
</dbReference>
<evidence type="ECO:0000256" key="1">
    <source>
        <dbReference type="ARBA" id="ARBA00008987"/>
    </source>
</evidence>
<protein>
    <recommendedName>
        <fullName evidence="6">Thioredoxin</fullName>
    </recommendedName>
</protein>
<accession>A0ABZ2AHG7</accession>
<dbReference type="SUPFAM" id="SSF52833">
    <property type="entry name" value="Thioredoxin-like"/>
    <property type="match status" value="1"/>
</dbReference>
<feature type="domain" description="Thioredoxin" evidence="7">
    <location>
        <begin position="1"/>
        <end position="100"/>
    </location>
</feature>
<dbReference type="EMBL" id="CP143578">
    <property type="protein sequence ID" value="WVN21333.1"/>
    <property type="molecule type" value="Genomic_DNA"/>
</dbReference>
<dbReference type="Gene3D" id="3.40.30.10">
    <property type="entry name" value="Glutaredoxin"/>
    <property type="match status" value="1"/>
</dbReference>
<keyword evidence="4" id="KW-1015">Disulfide bond</keyword>
<dbReference type="RefSeq" id="WP_330463372.1">
    <property type="nucleotide sequence ID" value="NZ_CP143578.1"/>
</dbReference>
<dbReference type="Pfam" id="PF00085">
    <property type="entry name" value="Thioredoxin"/>
    <property type="match status" value="1"/>
</dbReference>
<reference evidence="8" key="1">
    <citation type="submission" date="2024-01" db="EMBL/GenBank/DDBJ databases">
        <title>Complete genome sequence of Mycoplasma gateae strain 3700.</title>
        <authorList>
            <person name="Spergser J."/>
        </authorList>
    </citation>
    <scope>NUCLEOTIDE SEQUENCE [LARGE SCALE GENOMIC DNA]</scope>
    <source>
        <strain evidence="8">3700</strain>
    </source>
</reference>
<keyword evidence="9" id="KW-1185">Reference proteome</keyword>
<evidence type="ECO:0000313" key="8">
    <source>
        <dbReference type="EMBL" id="WVN21333.1"/>
    </source>
</evidence>
<evidence type="ECO:0000256" key="2">
    <source>
        <dbReference type="ARBA" id="ARBA00022448"/>
    </source>
</evidence>
<keyword evidence="5" id="KW-0676">Redox-active center</keyword>
<sequence length="100" mass="11659">MYKKILKSELNDKHLEGKSIIAFRAVWCPPCQMIGPELERLASNDEEINVFDFDVDQNIEFAREMNVSSIPSLFYYKDGQLVNHTLGYMPAEEIKKQFNK</sequence>
<proteinExistence type="inferred from homology"/>
<evidence type="ECO:0000256" key="5">
    <source>
        <dbReference type="ARBA" id="ARBA00023284"/>
    </source>
</evidence>
<evidence type="ECO:0000256" key="4">
    <source>
        <dbReference type="ARBA" id="ARBA00023157"/>
    </source>
</evidence>
<dbReference type="PIRSF" id="PIRSF000077">
    <property type="entry name" value="Thioredoxin"/>
    <property type="match status" value="1"/>
</dbReference>
<dbReference type="InterPro" id="IPR005746">
    <property type="entry name" value="Thioredoxin"/>
</dbReference>
<dbReference type="PANTHER" id="PTHR45663">
    <property type="entry name" value="GEO12009P1"/>
    <property type="match status" value="1"/>
</dbReference>
<keyword evidence="2" id="KW-0813">Transport</keyword>
<evidence type="ECO:0000259" key="7">
    <source>
        <dbReference type="PROSITE" id="PS51352"/>
    </source>
</evidence>
<organism evidence="8 9">
    <name type="scientific">Metamycoplasma gateae</name>
    <dbReference type="NCBI Taxonomy" id="35769"/>
    <lineage>
        <taxon>Bacteria</taxon>
        <taxon>Bacillati</taxon>
        <taxon>Mycoplasmatota</taxon>
        <taxon>Mycoplasmoidales</taxon>
        <taxon>Metamycoplasmataceae</taxon>
        <taxon>Metamycoplasma</taxon>
    </lineage>
</organism>
<name>A0ABZ2AHG7_9BACT</name>
<dbReference type="PANTHER" id="PTHR45663:SF11">
    <property type="entry name" value="GEO12009P1"/>
    <property type="match status" value="1"/>
</dbReference>
<dbReference type="InterPro" id="IPR013766">
    <property type="entry name" value="Thioredoxin_domain"/>
</dbReference>
<dbReference type="Proteomes" id="UP001431935">
    <property type="component" value="Chromosome"/>
</dbReference>
<comment type="similarity">
    <text evidence="1 6">Belongs to the thioredoxin family.</text>
</comment>
<evidence type="ECO:0000256" key="3">
    <source>
        <dbReference type="ARBA" id="ARBA00022982"/>
    </source>
</evidence>
<keyword evidence="3" id="KW-0249">Electron transport</keyword>
<dbReference type="CDD" id="cd02947">
    <property type="entry name" value="TRX_family"/>
    <property type="match status" value="1"/>
</dbReference>
<gene>
    <name evidence="8" type="ORF">V2E26_02855</name>
</gene>
<evidence type="ECO:0000313" key="9">
    <source>
        <dbReference type="Proteomes" id="UP001431935"/>
    </source>
</evidence>
<evidence type="ECO:0000256" key="6">
    <source>
        <dbReference type="PIRNR" id="PIRNR000077"/>
    </source>
</evidence>